<dbReference type="SUPFAM" id="SSF55729">
    <property type="entry name" value="Acyl-CoA N-acyltransferases (Nat)"/>
    <property type="match status" value="1"/>
</dbReference>
<dbReference type="InterPro" id="IPR016181">
    <property type="entry name" value="Acyl_CoA_acyltransferase"/>
</dbReference>
<dbReference type="PROSITE" id="PS51186">
    <property type="entry name" value="GNAT"/>
    <property type="match status" value="1"/>
</dbReference>
<reference evidence="2 3" key="1">
    <citation type="submission" date="2024-02" db="EMBL/GenBank/DDBJ databases">
        <title>Deinococcus aluminii NBRC 112889.</title>
        <authorList>
            <person name="Ichikawa N."/>
            <person name="Katano-Makiyama Y."/>
            <person name="Hidaka K."/>
        </authorList>
    </citation>
    <scope>NUCLEOTIDE SEQUENCE [LARGE SCALE GENOMIC DNA]</scope>
    <source>
        <strain evidence="2 3">NBRC 112889</strain>
    </source>
</reference>
<keyword evidence="3" id="KW-1185">Reference proteome</keyword>
<dbReference type="InterPro" id="IPR000182">
    <property type="entry name" value="GNAT_dom"/>
</dbReference>
<feature type="domain" description="N-acetyltransferase" evidence="1">
    <location>
        <begin position="105"/>
        <end position="243"/>
    </location>
</feature>
<protein>
    <recommendedName>
        <fullName evidence="1">N-acetyltransferase domain-containing protein</fullName>
    </recommendedName>
</protein>
<dbReference type="CDD" id="cd04301">
    <property type="entry name" value="NAT_SF"/>
    <property type="match status" value="1"/>
</dbReference>
<dbReference type="EMBL" id="BAABRV010000001">
    <property type="protein sequence ID" value="GAA5532085.1"/>
    <property type="molecule type" value="Genomic_DNA"/>
</dbReference>
<dbReference type="Proteomes" id="UP001404956">
    <property type="component" value="Unassembled WGS sequence"/>
</dbReference>
<evidence type="ECO:0000313" key="3">
    <source>
        <dbReference type="Proteomes" id="UP001404956"/>
    </source>
</evidence>
<name>A0ABP9X9P0_9DEIO</name>
<organism evidence="2 3">
    <name type="scientific">Deinococcus aluminii</name>
    <dbReference type="NCBI Taxonomy" id="1656885"/>
    <lineage>
        <taxon>Bacteria</taxon>
        <taxon>Thermotogati</taxon>
        <taxon>Deinococcota</taxon>
        <taxon>Deinococci</taxon>
        <taxon>Deinococcales</taxon>
        <taxon>Deinococcaceae</taxon>
        <taxon>Deinococcus</taxon>
    </lineage>
</organism>
<proteinExistence type="predicted"/>
<accession>A0ABP9X9P0</accession>
<comment type="caution">
    <text evidence="2">The sequence shown here is derived from an EMBL/GenBank/DDBJ whole genome shotgun (WGS) entry which is preliminary data.</text>
</comment>
<dbReference type="Gene3D" id="3.40.630.30">
    <property type="match status" value="1"/>
</dbReference>
<gene>
    <name evidence="2" type="ORF">Dalu01_00463</name>
</gene>
<sequence>MTSADSVDRAGPLWRGKFGDRGFVSYRSLDGLDGRVLDDLIAQTVSHYAADPQISSFEWKTCGHDAPADLPRRLTAHGLQAEDPETVMVGDTWRLAQAVRLPDRVVLRRIDNQPNPYPDVVRAARAQELAFGHPFGAQDFMRRIEKSGGRVELWVAETPEEVVCVGRLEVVPNTEFAGLWGGGTLPQWRGQGLYRALTAARARSALERGVRYLHSDCTEYSRPILERSGLLPITTTTPYIWRR</sequence>
<evidence type="ECO:0000313" key="2">
    <source>
        <dbReference type="EMBL" id="GAA5532085.1"/>
    </source>
</evidence>
<evidence type="ECO:0000259" key="1">
    <source>
        <dbReference type="PROSITE" id="PS51186"/>
    </source>
</evidence>